<gene>
    <name evidence="1" type="ORF">Ga0074812_13070</name>
</gene>
<dbReference type="RefSeq" id="WP_131799580.1">
    <property type="nucleotide sequence ID" value="NZ_FAOZ01000030.1"/>
</dbReference>
<protein>
    <recommendedName>
        <fullName evidence="3">Cupin superfamily protein</fullName>
    </recommendedName>
</protein>
<evidence type="ECO:0000313" key="1">
    <source>
        <dbReference type="EMBL" id="CUU59690.1"/>
    </source>
</evidence>
<keyword evidence="2" id="KW-1185">Reference proteome</keyword>
<dbReference type="AlphaFoldDB" id="A0A0S4QZ16"/>
<reference evidence="2" key="1">
    <citation type="submission" date="2015-11" db="EMBL/GenBank/DDBJ databases">
        <authorList>
            <person name="Varghese N."/>
        </authorList>
    </citation>
    <scope>NUCLEOTIDE SEQUENCE [LARGE SCALE GENOMIC DNA]</scope>
    <source>
        <strain evidence="2">DSM 45899</strain>
    </source>
</reference>
<sequence length="373" mass="40226">MPSATMTPVRPVATTLGRTTADLVWQAALAAGERESAGEAAGLTKVIVNGAPVPSTLGAFVRGLSAGGPAPALADLCALSAEKVETLLVYARAIEGHDRALYEAVLSDLGEHLLETGLPRGRAECEMFLGWYPATPGGIHREDCDNLHLVLQGHKEFLFFAGGDWIPRDEPRRPDSDPVTGLAEDYLPSLRPEVVESAARVCSLGPGEGLRWPRRLWHVGRSPQLSLSLNVASYRDAPEAYPVLRGTDGQVTPAWLRGYHRFLGRTGTPGDDLPTLLAQASSAGLRPAPAPLRRLPSRPRHARRRLHTPVLWCQLRPGLVSVAVTGAHLALPSAVIPMLAWLSHPSSAEWPMREKDRVLVHWLAQQGVVEVSA</sequence>
<dbReference type="Gene3D" id="2.60.120.650">
    <property type="entry name" value="Cupin"/>
    <property type="match status" value="1"/>
</dbReference>
<evidence type="ECO:0008006" key="3">
    <source>
        <dbReference type="Google" id="ProtNLM"/>
    </source>
</evidence>
<dbReference type="EMBL" id="FAOZ01000030">
    <property type="protein sequence ID" value="CUU59690.1"/>
    <property type="molecule type" value="Genomic_DNA"/>
</dbReference>
<name>A0A0S4QZ16_9ACTN</name>
<proteinExistence type="predicted"/>
<organism evidence="1 2">
    <name type="scientific">Parafrankia irregularis</name>
    <dbReference type="NCBI Taxonomy" id="795642"/>
    <lineage>
        <taxon>Bacteria</taxon>
        <taxon>Bacillati</taxon>
        <taxon>Actinomycetota</taxon>
        <taxon>Actinomycetes</taxon>
        <taxon>Frankiales</taxon>
        <taxon>Frankiaceae</taxon>
        <taxon>Parafrankia</taxon>
    </lineage>
</organism>
<dbReference type="SUPFAM" id="SSF51197">
    <property type="entry name" value="Clavaminate synthase-like"/>
    <property type="match status" value="1"/>
</dbReference>
<evidence type="ECO:0000313" key="2">
    <source>
        <dbReference type="Proteomes" id="UP000198802"/>
    </source>
</evidence>
<accession>A0A0S4QZ16</accession>
<dbReference type="Proteomes" id="UP000198802">
    <property type="component" value="Unassembled WGS sequence"/>
</dbReference>